<dbReference type="RefSeq" id="WP_099770431.1">
    <property type="nucleotide sequence ID" value="NZ_MKGH01000017.1"/>
</dbReference>
<dbReference type="AlphaFoldDB" id="A0AAX0VBL2"/>
<name>A0AAX0VBL2_LATSK</name>
<proteinExistence type="predicted"/>
<sequence>MEFYHSTTEEARDAILKNNKIQITHYNMVNYIDAVLPELKAGGKIKLPSSIRGMRSVPYLGEGIYCFDDLEGADEYTPEHDAVVKIECTNKEILNLDATDFLEKLFYFLKFEFDEFLESKWFSDETKAEYKVLKNQAINYVLDLDDGDAEEIPEMNAVFLFLIFDLQQKRCPDIVVKKFEEFEYPYFAIKNEKKIEKVS</sequence>
<accession>A0AAX0VBL2</accession>
<dbReference type="Proteomes" id="UP000234349">
    <property type="component" value="Unassembled WGS sequence"/>
</dbReference>
<evidence type="ECO:0000313" key="2">
    <source>
        <dbReference type="Proteomes" id="UP000234349"/>
    </source>
</evidence>
<organism evidence="1 2">
    <name type="scientific">Latilactobacillus sakei</name>
    <name type="common">Lactobacillus sakei</name>
    <dbReference type="NCBI Taxonomy" id="1599"/>
    <lineage>
        <taxon>Bacteria</taxon>
        <taxon>Bacillati</taxon>
        <taxon>Bacillota</taxon>
        <taxon>Bacilli</taxon>
        <taxon>Lactobacillales</taxon>
        <taxon>Lactobacillaceae</taxon>
        <taxon>Latilactobacillus</taxon>
    </lineage>
</organism>
<protein>
    <submittedName>
        <fullName evidence="1">Uncharacterized protein</fullName>
    </submittedName>
</protein>
<gene>
    <name evidence="1" type="ORF">CUR37_04420</name>
</gene>
<comment type="caution">
    <text evidence="1">The sequence shown here is derived from an EMBL/GenBank/DDBJ whole genome shotgun (WGS) entry which is preliminary data.</text>
</comment>
<evidence type="ECO:0000313" key="1">
    <source>
        <dbReference type="EMBL" id="PKX78426.1"/>
    </source>
</evidence>
<dbReference type="EMBL" id="MKGH01000017">
    <property type="protein sequence ID" value="PKX78426.1"/>
    <property type="molecule type" value="Genomic_DNA"/>
</dbReference>
<reference evidence="1 2" key="1">
    <citation type="submission" date="2016-09" db="EMBL/GenBank/DDBJ databases">
        <authorList>
            <person name="Inglin R.C."/>
        </authorList>
    </citation>
    <scope>NUCLEOTIDE SEQUENCE [LARGE SCALE GENOMIC DNA]</scope>
    <source>
        <strain evidence="1 2">RI-517</strain>
    </source>
</reference>